<comment type="catalytic activity">
    <reaction evidence="8">
        <text>L-seryl-[protein] + ATP = O-phospho-L-seryl-[protein] + ADP + H(+)</text>
        <dbReference type="Rhea" id="RHEA:17989"/>
        <dbReference type="Rhea" id="RHEA-COMP:9863"/>
        <dbReference type="Rhea" id="RHEA-COMP:11604"/>
        <dbReference type="ChEBI" id="CHEBI:15378"/>
        <dbReference type="ChEBI" id="CHEBI:29999"/>
        <dbReference type="ChEBI" id="CHEBI:30616"/>
        <dbReference type="ChEBI" id="CHEBI:83421"/>
        <dbReference type="ChEBI" id="CHEBI:456216"/>
        <dbReference type="EC" id="2.7.11.1"/>
    </reaction>
</comment>
<dbReference type="InterPro" id="IPR011009">
    <property type="entry name" value="Kinase-like_dom_sf"/>
</dbReference>
<evidence type="ECO:0000313" key="13">
    <source>
        <dbReference type="Proteomes" id="UP000184315"/>
    </source>
</evidence>
<evidence type="ECO:0000256" key="3">
    <source>
        <dbReference type="ARBA" id="ARBA00022679"/>
    </source>
</evidence>
<keyword evidence="10" id="KW-0472">Membrane</keyword>
<comment type="catalytic activity">
    <reaction evidence="7">
        <text>L-threonyl-[protein] + ATP = O-phospho-L-threonyl-[protein] + ADP + H(+)</text>
        <dbReference type="Rhea" id="RHEA:46608"/>
        <dbReference type="Rhea" id="RHEA-COMP:11060"/>
        <dbReference type="Rhea" id="RHEA-COMP:11605"/>
        <dbReference type="ChEBI" id="CHEBI:15378"/>
        <dbReference type="ChEBI" id="CHEBI:30013"/>
        <dbReference type="ChEBI" id="CHEBI:30616"/>
        <dbReference type="ChEBI" id="CHEBI:61977"/>
        <dbReference type="ChEBI" id="CHEBI:456216"/>
        <dbReference type="EC" id="2.7.11.1"/>
    </reaction>
</comment>
<dbReference type="Proteomes" id="UP000184315">
    <property type="component" value="Unassembled WGS sequence"/>
</dbReference>
<protein>
    <recommendedName>
        <fullName evidence="1">non-specific serine/threonine protein kinase</fullName>
        <ecNumber evidence="1">2.7.11.1</ecNumber>
    </recommendedName>
</protein>
<dbReference type="PROSITE" id="PS00107">
    <property type="entry name" value="PROTEIN_KINASE_ATP"/>
    <property type="match status" value="1"/>
</dbReference>
<name>A0A1J1LRU2_9CYAN</name>
<dbReference type="SMART" id="SM00220">
    <property type="entry name" value="S_TKc"/>
    <property type="match status" value="1"/>
</dbReference>
<keyword evidence="13" id="KW-1185">Reference proteome</keyword>
<dbReference type="PANTHER" id="PTHR24363">
    <property type="entry name" value="SERINE/THREONINE PROTEIN KINASE"/>
    <property type="match status" value="1"/>
</dbReference>
<dbReference type="EMBL" id="CZDF01000172">
    <property type="protein sequence ID" value="CUR34572.1"/>
    <property type="molecule type" value="Genomic_DNA"/>
</dbReference>
<evidence type="ECO:0000256" key="7">
    <source>
        <dbReference type="ARBA" id="ARBA00047899"/>
    </source>
</evidence>
<evidence type="ECO:0000256" key="9">
    <source>
        <dbReference type="PROSITE-ProRule" id="PRU10141"/>
    </source>
</evidence>
<reference evidence="13" key="1">
    <citation type="submission" date="2015-10" db="EMBL/GenBank/DDBJ databases">
        <authorList>
            <person name="Regsiter A."/>
            <person name="william w."/>
        </authorList>
    </citation>
    <scope>NUCLEOTIDE SEQUENCE [LARGE SCALE GENOMIC DNA]</scope>
</reference>
<evidence type="ECO:0000256" key="8">
    <source>
        <dbReference type="ARBA" id="ARBA00048679"/>
    </source>
</evidence>
<dbReference type="InterPro" id="IPR000719">
    <property type="entry name" value="Prot_kinase_dom"/>
</dbReference>
<evidence type="ECO:0000256" key="4">
    <source>
        <dbReference type="ARBA" id="ARBA00022741"/>
    </source>
</evidence>
<dbReference type="CDD" id="cd14014">
    <property type="entry name" value="STKc_PknB_like"/>
    <property type="match status" value="1"/>
</dbReference>
<dbReference type="Gene3D" id="1.10.510.10">
    <property type="entry name" value="Transferase(Phosphotransferase) domain 1"/>
    <property type="match status" value="1"/>
</dbReference>
<evidence type="ECO:0000256" key="6">
    <source>
        <dbReference type="ARBA" id="ARBA00022840"/>
    </source>
</evidence>
<feature type="domain" description="Protein kinase" evidence="11">
    <location>
        <begin position="14"/>
        <end position="271"/>
    </location>
</feature>
<evidence type="ECO:0000256" key="10">
    <source>
        <dbReference type="SAM" id="Phobius"/>
    </source>
</evidence>
<keyword evidence="5 12" id="KW-0418">Kinase</keyword>
<feature type="binding site" evidence="9">
    <location>
        <position position="43"/>
    </location>
    <ligand>
        <name>ATP</name>
        <dbReference type="ChEBI" id="CHEBI:30616"/>
    </ligand>
</feature>
<dbReference type="Pfam" id="PF00069">
    <property type="entry name" value="Pkinase"/>
    <property type="match status" value="1"/>
</dbReference>
<feature type="transmembrane region" description="Helical" evidence="10">
    <location>
        <begin position="338"/>
        <end position="358"/>
    </location>
</feature>
<gene>
    <name evidence="12" type="ORF">PL9214650011</name>
</gene>
<dbReference type="RefSeq" id="WP_072721236.1">
    <property type="nucleotide sequence ID" value="NZ_LN889813.1"/>
</dbReference>
<evidence type="ECO:0000313" key="12">
    <source>
        <dbReference type="EMBL" id="CUR34572.1"/>
    </source>
</evidence>
<dbReference type="InterPro" id="IPR017441">
    <property type="entry name" value="Protein_kinase_ATP_BS"/>
</dbReference>
<proteinExistence type="predicted"/>
<evidence type="ECO:0000259" key="11">
    <source>
        <dbReference type="PROSITE" id="PS50011"/>
    </source>
</evidence>
<dbReference type="GO" id="GO:0005524">
    <property type="term" value="F:ATP binding"/>
    <property type="evidence" value="ECO:0007669"/>
    <property type="project" value="UniProtKB-UniRule"/>
</dbReference>
<sequence length="453" mass="52216">MTLHQPNDIIAQRYRIVTALGEGGMGITYEAEDLTNYQRVAVKSVSLRQSKDWKILELFEREAKVLAYLNHPGIPKYLDYFHLDTDEDREFYLIRELVSGESLNAWLEKGWHSTEAEIKQIAVEILEILIYLHQLNPPIIHRDIKPQNIIRQADRTVFLVDFGSVQDVYRNTMSVSGTFVGTIGYMPPEQLRGKAYPASDLYSLGGTLLYLLTHRSPDELPQKRMEINFRSTVNISPEFADWLERMLEPILEDRFQSANSALNALKNNSTIASSNASGIQVHHKKPKGSRVKIQKTSRSLVVDIPPRGFQSDDLFLWFFTIFWNVTLLFPALSNNIVILFSPFIIFVIIGAVLIYYLLWISFSKTLIKIDQKNFIVHKKLFFKNWISQGKITDLDQILIHDTGTRINSKPVINCVLYEGIIKHQFGSLLEEQEQEWLVAEISDFLQKIKGRKN</sequence>
<dbReference type="PANTHER" id="PTHR24363:SF0">
    <property type="entry name" value="SERINE_THREONINE KINASE LIKE DOMAIN CONTAINING 1"/>
    <property type="match status" value="1"/>
</dbReference>
<dbReference type="EC" id="2.7.11.1" evidence="1"/>
<evidence type="ECO:0000256" key="1">
    <source>
        <dbReference type="ARBA" id="ARBA00012513"/>
    </source>
</evidence>
<evidence type="ECO:0000256" key="2">
    <source>
        <dbReference type="ARBA" id="ARBA00022527"/>
    </source>
</evidence>
<keyword evidence="2" id="KW-0723">Serine/threonine-protein kinase</keyword>
<dbReference type="PROSITE" id="PS50011">
    <property type="entry name" value="PROTEIN_KINASE_DOM"/>
    <property type="match status" value="1"/>
</dbReference>
<keyword evidence="4 9" id="KW-0547">Nucleotide-binding</keyword>
<feature type="transmembrane region" description="Helical" evidence="10">
    <location>
        <begin position="314"/>
        <end position="332"/>
    </location>
</feature>
<dbReference type="GO" id="GO:0004674">
    <property type="term" value="F:protein serine/threonine kinase activity"/>
    <property type="evidence" value="ECO:0007669"/>
    <property type="project" value="UniProtKB-KW"/>
</dbReference>
<keyword evidence="3" id="KW-0808">Transferase</keyword>
<accession>A0A1J1LRU2</accession>
<organism evidence="12 13">
    <name type="scientific">Planktothrix tepida PCC 9214</name>
    <dbReference type="NCBI Taxonomy" id="671072"/>
    <lineage>
        <taxon>Bacteria</taxon>
        <taxon>Bacillati</taxon>
        <taxon>Cyanobacteriota</taxon>
        <taxon>Cyanophyceae</taxon>
        <taxon>Oscillatoriophycideae</taxon>
        <taxon>Oscillatoriales</taxon>
        <taxon>Microcoleaceae</taxon>
        <taxon>Planktothrix</taxon>
    </lineage>
</organism>
<dbReference type="STRING" id="671072.PL9214650011"/>
<keyword evidence="10" id="KW-0812">Transmembrane</keyword>
<keyword evidence="6 9" id="KW-0067">ATP-binding</keyword>
<keyword evidence="10" id="KW-1133">Transmembrane helix</keyword>
<evidence type="ECO:0000256" key="5">
    <source>
        <dbReference type="ARBA" id="ARBA00022777"/>
    </source>
</evidence>
<dbReference type="OrthoDB" id="5518868at2"/>
<dbReference type="AlphaFoldDB" id="A0A1J1LRU2"/>
<dbReference type="SUPFAM" id="SSF56112">
    <property type="entry name" value="Protein kinase-like (PK-like)"/>
    <property type="match status" value="1"/>
</dbReference>